<feature type="region of interest" description="Disordered" evidence="1">
    <location>
        <begin position="1"/>
        <end position="22"/>
    </location>
</feature>
<accession>A0A9Q0GLY2</accession>
<gene>
    <name evidence="2" type="ORF">NE237_026731</name>
</gene>
<dbReference type="EMBL" id="JAMYWD010000204">
    <property type="protein sequence ID" value="KAJ4949845.1"/>
    <property type="molecule type" value="Genomic_DNA"/>
</dbReference>
<evidence type="ECO:0000313" key="3">
    <source>
        <dbReference type="Proteomes" id="UP001141806"/>
    </source>
</evidence>
<organism evidence="2 3">
    <name type="scientific">Protea cynaroides</name>
    <dbReference type="NCBI Taxonomy" id="273540"/>
    <lineage>
        <taxon>Eukaryota</taxon>
        <taxon>Viridiplantae</taxon>
        <taxon>Streptophyta</taxon>
        <taxon>Embryophyta</taxon>
        <taxon>Tracheophyta</taxon>
        <taxon>Spermatophyta</taxon>
        <taxon>Magnoliopsida</taxon>
        <taxon>Proteales</taxon>
        <taxon>Proteaceae</taxon>
        <taxon>Protea</taxon>
    </lineage>
</organism>
<dbReference type="Proteomes" id="UP001141806">
    <property type="component" value="Unassembled WGS sequence"/>
</dbReference>
<name>A0A9Q0GLY2_9MAGN</name>
<sequence length="303" mass="32628">MKSLQATYGTVTGDLDSAQKTPLDFDGLAGNIGECQPKELEEGLLKIPEDLVPQEEEWTPIRVKKKRSAGSPGFVYPTRSPLPQPLHQELGLEQVSSGGKSSSLTSKSNFPPKNPSFCSGVSVLNSGACPVSAAPGPSYFGCLAAEEDLSSHVVSPKPPVPPAPAKSAQVLSPSFETCVSVPCSGPKSPSSSAGHTPFPPRRPGLVSENGPSRRSPPVPWSVPLPFLAFQKPNLAPAPPPLALLPPPPYPLSVRGQRKLYLTMRVLLFDLDIWVSWDKYALVLKMPNMVRNWEWIWRGEEPIG</sequence>
<dbReference type="AlphaFoldDB" id="A0A9Q0GLY2"/>
<feature type="region of interest" description="Disordered" evidence="1">
    <location>
        <begin position="46"/>
        <end position="113"/>
    </location>
</feature>
<evidence type="ECO:0000313" key="2">
    <source>
        <dbReference type="EMBL" id="KAJ4949845.1"/>
    </source>
</evidence>
<feature type="compositionally biased region" description="Low complexity" evidence="1">
    <location>
        <begin position="96"/>
        <end position="108"/>
    </location>
</feature>
<reference evidence="2" key="1">
    <citation type="journal article" date="2023" name="Plant J.">
        <title>The genome of the king protea, Protea cynaroides.</title>
        <authorList>
            <person name="Chang J."/>
            <person name="Duong T.A."/>
            <person name="Schoeman C."/>
            <person name="Ma X."/>
            <person name="Roodt D."/>
            <person name="Barker N."/>
            <person name="Li Z."/>
            <person name="Van de Peer Y."/>
            <person name="Mizrachi E."/>
        </authorList>
    </citation>
    <scope>NUCLEOTIDE SEQUENCE</scope>
    <source>
        <tissue evidence="2">Young leaves</tissue>
    </source>
</reference>
<evidence type="ECO:0000256" key="1">
    <source>
        <dbReference type="SAM" id="MobiDB-lite"/>
    </source>
</evidence>
<feature type="compositionally biased region" description="Polar residues" evidence="1">
    <location>
        <begin position="1"/>
        <end position="10"/>
    </location>
</feature>
<proteinExistence type="predicted"/>
<protein>
    <submittedName>
        <fullName evidence="2">Uncharacterized protein</fullName>
    </submittedName>
</protein>
<keyword evidence="3" id="KW-1185">Reference proteome</keyword>
<feature type="region of interest" description="Disordered" evidence="1">
    <location>
        <begin position="186"/>
        <end position="214"/>
    </location>
</feature>
<comment type="caution">
    <text evidence="2">The sequence shown here is derived from an EMBL/GenBank/DDBJ whole genome shotgun (WGS) entry which is preliminary data.</text>
</comment>